<sequence length="143" mass="15400">MNGCTYCRAKEDICQNNERKTFSNKGRDGDKKDEGYAWIIVMSCFLCHTLICGISFTVGVTFVIFLDAFGTSKGATALVGSLNTASVYAVGPISSVLTNRFGCRPVVLMGGIMSFIGLGTSAFATNIYHLYITFGIITGRSFS</sequence>
<dbReference type="OrthoDB" id="5359219at2759"/>
<dbReference type="GO" id="GO:0016020">
    <property type="term" value="C:membrane"/>
    <property type="evidence" value="ECO:0007669"/>
    <property type="project" value="UniProtKB-SubCell"/>
</dbReference>
<keyword evidence="3" id="KW-1185">Reference proteome</keyword>
<accession>A0A8J1XFB4</accession>
<comment type="caution">
    <text evidence="2">The sequence shown here is derived from an EMBL/GenBank/DDBJ whole genome shotgun (WGS) entry which is preliminary data.</text>
</comment>
<evidence type="ECO:0000313" key="3">
    <source>
        <dbReference type="Proteomes" id="UP000749559"/>
    </source>
</evidence>
<proteinExistence type="predicted"/>
<dbReference type="InterPro" id="IPR050327">
    <property type="entry name" value="Proton-linked_MCT"/>
</dbReference>
<dbReference type="Gene3D" id="1.20.1250.20">
    <property type="entry name" value="MFS general substrate transporter like domains"/>
    <property type="match status" value="1"/>
</dbReference>
<dbReference type="Proteomes" id="UP000749559">
    <property type="component" value="Unassembled WGS sequence"/>
</dbReference>
<organism evidence="2 3">
    <name type="scientific">Owenia fusiformis</name>
    <name type="common">Polychaete worm</name>
    <dbReference type="NCBI Taxonomy" id="6347"/>
    <lineage>
        <taxon>Eukaryota</taxon>
        <taxon>Metazoa</taxon>
        <taxon>Spiralia</taxon>
        <taxon>Lophotrochozoa</taxon>
        <taxon>Annelida</taxon>
        <taxon>Polychaeta</taxon>
        <taxon>Sedentaria</taxon>
        <taxon>Canalipalpata</taxon>
        <taxon>Sabellida</taxon>
        <taxon>Oweniida</taxon>
        <taxon>Oweniidae</taxon>
        <taxon>Owenia</taxon>
    </lineage>
</organism>
<reference evidence="2" key="1">
    <citation type="submission" date="2022-03" db="EMBL/GenBank/DDBJ databases">
        <authorList>
            <person name="Martin C."/>
        </authorList>
    </citation>
    <scope>NUCLEOTIDE SEQUENCE</scope>
</reference>
<dbReference type="InterPro" id="IPR036259">
    <property type="entry name" value="MFS_trans_sf"/>
</dbReference>
<protein>
    <submittedName>
        <fullName evidence="2">Uncharacterized protein</fullName>
    </submittedName>
</protein>
<dbReference type="SUPFAM" id="SSF103473">
    <property type="entry name" value="MFS general substrate transporter"/>
    <property type="match status" value="1"/>
</dbReference>
<dbReference type="PANTHER" id="PTHR11360">
    <property type="entry name" value="MONOCARBOXYLATE TRANSPORTER"/>
    <property type="match status" value="1"/>
</dbReference>
<dbReference type="InterPro" id="IPR020846">
    <property type="entry name" value="MFS_dom"/>
</dbReference>
<dbReference type="PROSITE" id="PS50850">
    <property type="entry name" value="MFS"/>
    <property type="match status" value="1"/>
</dbReference>
<evidence type="ECO:0000313" key="2">
    <source>
        <dbReference type="EMBL" id="CAH1783473.1"/>
    </source>
</evidence>
<gene>
    <name evidence="2" type="ORF">OFUS_LOCUS9812</name>
</gene>
<dbReference type="GO" id="GO:0008028">
    <property type="term" value="F:monocarboxylic acid transmembrane transporter activity"/>
    <property type="evidence" value="ECO:0007669"/>
    <property type="project" value="TreeGrafter"/>
</dbReference>
<evidence type="ECO:0000256" key="1">
    <source>
        <dbReference type="ARBA" id="ARBA00004141"/>
    </source>
</evidence>
<name>A0A8J1XFB4_OWEFU</name>
<dbReference type="EMBL" id="CAIIXF020000005">
    <property type="protein sequence ID" value="CAH1783473.1"/>
    <property type="molecule type" value="Genomic_DNA"/>
</dbReference>
<comment type="subcellular location">
    <subcellularLocation>
        <location evidence="1">Membrane</location>
        <topology evidence="1">Multi-pass membrane protein</topology>
    </subcellularLocation>
</comment>
<dbReference type="PANTHER" id="PTHR11360:SF284">
    <property type="entry name" value="EG:103B4.3 PROTEIN-RELATED"/>
    <property type="match status" value="1"/>
</dbReference>
<dbReference type="AlphaFoldDB" id="A0A8J1XFB4"/>